<dbReference type="SUPFAM" id="SSF52540">
    <property type="entry name" value="P-loop containing nucleoside triphosphate hydrolases"/>
    <property type="match status" value="1"/>
</dbReference>
<dbReference type="Pfam" id="PF00009">
    <property type="entry name" value="GTP_EFTU"/>
    <property type="match status" value="1"/>
</dbReference>
<dbReference type="OMA" id="THGQAFP"/>
<dbReference type="GO" id="GO:0046540">
    <property type="term" value="C:U4/U6 x U5 tri-snRNP complex"/>
    <property type="evidence" value="ECO:0007669"/>
    <property type="project" value="TreeGrafter"/>
</dbReference>
<feature type="domain" description="Tr-type G" evidence="4">
    <location>
        <begin position="111"/>
        <end position="316"/>
    </location>
</feature>
<dbReference type="OrthoDB" id="364892at2759"/>
<dbReference type="InterPro" id="IPR014721">
    <property type="entry name" value="Ribsml_uS5_D2-typ_fold_subgr"/>
</dbReference>
<keyword evidence="1" id="KW-0547">Nucleotide-binding</keyword>
<protein>
    <submittedName>
        <fullName evidence="5">U5 small nuclear ribonucleoprotein, putative</fullName>
    </submittedName>
</protein>
<dbReference type="AlphaFoldDB" id="A0A0S4JNU7"/>
<dbReference type="PANTHER" id="PTHR42908">
    <property type="entry name" value="TRANSLATION ELONGATION FACTOR-RELATED"/>
    <property type="match status" value="1"/>
</dbReference>
<dbReference type="InterPro" id="IPR000640">
    <property type="entry name" value="EFG_V-like"/>
</dbReference>
<dbReference type="GO" id="GO:0005525">
    <property type="term" value="F:GTP binding"/>
    <property type="evidence" value="ECO:0007669"/>
    <property type="project" value="UniProtKB-KW"/>
</dbReference>
<dbReference type="Gene3D" id="3.30.70.240">
    <property type="match status" value="1"/>
</dbReference>
<dbReference type="GO" id="GO:0005829">
    <property type="term" value="C:cytosol"/>
    <property type="evidence" value="ECO:0007669"/>
    <property type="project" value="TreeGrafter"/>
</dbReference>
<dbReference type="GO" id="GO:0071007">
    <property type="term" value="C:U2-type catalytic step 2 spliceosome"/>
    <property type="evidence" value="ECO:0007669"/>
    <property type="project" value="TreeGrafter"/>
</dbReference>
<keyword evidence="6" id="KW-1185">Reference proteome</keyword>
<evidence type="ECO:0000259" key="4">
    <source>
        <dbReference type="PROSITE" id="PS51722"/>
    </source>
</evidence>
<evidence type="ECO:0000256" key="2">
    <source>
        <dbReference type="ARBA" id="ARBA00023134"/>
    </source>
</evidence>
<dbReference type="InterPro" id="IPR005517">
    <property type="entry name" value="Transl_elong_EFG/EF2_IV"/>
</dbReference>
<dbReference type="SUPFAM" id="SSF54211">
    <property type="entry name" value="Ribosomal protein S5 domain 2-like"/>
    <property type="match status" value="1"/>
</dbReference>
<evidence type="ECO:0000313" key="6">
    <source>
        <dbReference type="Proteomes" id="UP000051952"/>
    </source>
</evidence>
<organism evidence="5 6">
    <name type="scientific">Bodo saltans</name>
    <name type="common">Flagellated protozoan</name>
    <dbReference type="NCBI Taxonomy" id="75058"/>
    <lineage>
        <taxon>Eukaryota</taxon>
        <taxon>Discoba</taxon>
        <taxon>Euglenozoa</taxon>
        <taxon>Kinetoplastea</taxon>
        <taxon>Metakinetoplastina</taxon>
        <taxon>Eubodonida</taxon>
        <taxon>Bodonidae</taxon>
        <taxon>Bodo</taxon>
    </lineage>
</organism>
<dbReference type="Gene3D" id="3.30.70.870">
    <property type="entry name" value="Elongation Factor G (Translational Gtpase), domain 3"/>
    <property type="match status" value="1"/>
</dbReference>
<dbReference type="SUPFAM" id="SSF54980">
    <property type="entry name" value="EF-G C-terminal domain-like"/>
    <property type="match status" value="2"/>
</dbReference>
<keyword evidence="2" id="KW-0342">GTP-binding</keyword>
<dbReference type="Gene3D" id="3.40.50.300">
    <property type="entry name" value="P-loop containing nucleotide triphosphate hydrolases"/>
    <property type="match status" value="1"/>
</dbReference>
<dbReference type="Gene3D" id="3.30.230.10">
    <property type="match status" value="1"/>
</dbReference>
<dbReference type="PANTHER" id="PTHR42908:SF6">
    <property type="entry name" value="116 KDA U5 SMALL NUCLEAR RIBONUCLEOPROTEIN COMPONENT"/>
    <property type="match status" value="1"/>
</dbReference>
<name>A0A0S4JNU7_BODSA</name>
<dbReference type="GO" id="GO:0030623">
    <property type="term" value="F:U5 snRNA binding"/>
    <property type="evidence" value="ECO:0007669"/>
    <property type="project" value="TreeGrafter"/>
</dbReference>
<dbReference type="SMART" id="SM00838">
    <property type="entry name" value="EFG_C"/>
    <property type="match status" value="1"/>
</dbReference>
<dbReference type="VEuPathDB" id="TriTrypDB:BSAL_41510"/>
<dbReference type="GO" id="GO:0003924">
    <property type="term" value="F:GTPase activity"/>
    <property type="evidence" value="ECO:0007669"/>
    <property type="project" value="InterPro"/>
</dbReference>
<dbReference type="InterPro" id="IPR041095">
    <property type="entry name" value="EFG_II"/>
</dbReference>
<dbReference type="InterPro" id="IPR035647">
    <property type="entry name" value="EFG_III/V"/>
</dbReference>
<dbReference type="Proteomes" id="UP000051952">
    <property type="component" value="Unassembled WGS sequence"/>
</dbReference>
<feature type="region of interest" description="Disordered" evidence="3">
    <location>
        <begin position="1"/>
        <end position="46"/>
    </location>
</feature>
<dbReference type="FunFam" id="3.30.70.870:FF:000002">
    <property type="entry name" value="Translation elongation factor 2"/>
    <property type="match status" value="1"/>
</dbReference>
<accession>A0A0S4JNU7</accession>
<reference evidence="6" key="1">
    <citation type="submission" date="2015-09" db="EMBL/GenBank/DDBJ databases">
        <authorList>
            <consortium name="Pathogen Informatics"/>
        </authorList>
    </citation>
    <scope>NUCLEOTIDE SEQUENCE [LARGE SCALE GENOMIC DNA]</scope>
    <source>
        <strain evidence="6">Lake Konstanz</strain>
    </source>
</reference>
<dbReference type="InterPro" id="IPR027417">
    <property type="entry name" value="P-loop_NTPase"/>
</dbReference>
<dbReference type="GO" id="GO:0000398">
    <property type="term" value="P:mRNA splicing, via spliceosome"/>
    <property type="evidence" value="ECO:0007669"/>
    <property type="project" value="TreeGrafter"/>
</dbReference>
<dbReference type="Pfam" id="PF00679">
    <property type="entry name" value="EFG_C"/>
    <property type="match status" value="1"/>
</dbReference>
<dbReference type="InterPro" id="IPR020568">
    <property type="entry name" value="Ribosomal_Su5_D2-typ_SF"/>
</dbReference>
<gene>
    <name evidence="5" type="ORF">BSAL_41510</name>
</gene>
<dbReference type="Pfam" id="PF03764">
    <property type="entry name" value="EFG_IV"/>
    <property type="match status" value="1"/>
</dbReference>
<evidence type="ECO:0000256" key="1">
    <source>
        <dbReference type="ARBA" id="ARBA00022741"/>
    </source>
</evidence>
<proteinExistence type="predicted"/>
<evidence type="ECO:0000313" key="5">
    <source>
        <dbReference type="EMBL" id="CUG93234.1"/>
    </source>
</evidence>
<dbReference type="InterPro" id="IPR000795">
    <property type="entry name" value="T_Tr_GTP-bd_dom"/>
</dbReference>
<sequence length="946" mass="102395">MDLGFDEFGRPTAKNRRPVENESDDDDDVPRVNVQSSNPLLDSDSDAFSDDVEIIDGEEATEDITKATVVSVSGPSIRQQGSKTGLLIEDRRVQHDAPAASFVGMVSTIPQRLRSIAVVGALHHGKTSLLSLMCSDNGMTVPYQQRKDEIARKMSLKTSLVSVMLSGSTLGQTPASLVSFLDTPGHPSLTCEAAAGLRLADSVLVCVDAVEGVIAYSEQLIRMCSLESLPIALVITKLDRLILDLRLPPMDAYRKLRGIIDVVNNTIASAGSTAFVSPTLATVIFTSSKLQLCFTLETFAKQYLSTLSGKVTASPSAFAKKLWGNIAYMKDLRSFQSCAVGGFGQPKPSFVEFVLEPVYKVIAHSVTGKGHQALSPALSRAPAGPLTAAKEAVRHFFGNPQHVAASVVLNVTPHSCQRSSSLLNRVCGDNVRGCVAMCPMQRIHTDTRSYHVIKVLSGTLKVKTTFAVMEESAGDDAPYYESNFESLFIKTPEGLVDVSAAHAGQVVLGLPAANSRSSRNYMLFQSEDGRIDEQRDDCIDAINDLVVLPSPQREAPRVLLSVEPVEPVHVTALRRGMQRMLMTSPGLDVRAEETGEFTICGFGEVHLDAALNELRSVFCANIPIKLSAPFVSFAETVSAARGVLALAGNSSGSSSSNGRSHHVGVVSGSLANAVTTSIENSMDHEDVAACWDDAVVKGTDRWNTRRRLLRDQFHWDAIDAQRLIAVGPDRRGPNVLIDDVVDEDDLVRPDGDHSISAATSGAIVQGFYNALRHGPLCGEPVREVSSRITFLSVPSKSNTEAQTAIFMRQAVTQSLFGARLQLMEPVCSVEMIATPWRVDSIREILQMRRGAILSETPIPATPLCVVKAFMPLIDSFGFETQLRMTTVGEVFCTMAFDHWDAVPGDPLDSSVQLEPLEPARGFQLARDFVLKTRYRKGLAADITVPQ</sequence>
<dbReference type="Pfam" id="PF14492">
    <property type="entry name" value="EFG_III"/>
    <property type="match status" value="1"/>
</dbReference>
<evidence type="ECO:0000256" key="3">
    <source>
        <dbReference type="SAM" id="MobiDB-lite"/>
    </source>
</evidence>
<dbReference type="PROSITE" id="PS51722">
    <property type="entry name" value="G_TR_2"/>
    <property type="match status" value="1"/>
</dbReference>
<dbReference type="EMBL" id="CYKH01002132">
    <property type="protein sequence ID" value="CUG93234.1"/>
    <property type="molecule type" value="Genomic_DNA"/>
</dbReference>
<keyword evidence="5" id="KW-0687">Ribonucleoprotein</keyword>